<comment type="caution">
    <text evidence="1">The sequence shown here is derived from an EMBL/GenBank/DDBJ whole genome shotgun (WGS) entry which is preliminary data.</text>
</comment>
<dbReference type="Proteomes" id="UP001489719">
    <property type="component" value="Unassembled WGS sequence"/>
</dbReference>
<keyword evidence="2" id="KW-1185">Reference proteome</keyword>
<reference evidence="2" key="1">
    <citation type="journal article" date="2024" name="Front. Bioeng. Biotechnol.">
        <title>Genome-scale model development and genomic sequencing of the oleaginous clade Lipomyces.</title>
        <authorList>
            <person name="Czajka J.J."/>
            <person name="Han Y."/>
            <person name="Kim J."/>
            <person name="Mondo S.J."/>
            <person name="Hofstad B.A."/>
            <person name="Robles A."/>
            <person name="Haridas S."/>
            <person name="Riley R."/>
            <person name="LaButti K."/>
            <person name="Pangilinan J."/>
            <person name="Andreopoulos W."/>
            <person name="Lipzen A."/>
            <person name="Yan J."/>
            <person name="Wang M."/>
            <person name="Ng V."/>
            <person name="Grigoriev I.V."/>
            <person name="Spatafora J.W."/>
            <person name="Magnuson J.K."/>
            <person name="Baker S.E."/>
            <person name="Pomraning K.R."/>
        </authorList>
    </citation>
    <scope>NUCLEOTIDE SEQUENCE [LARGE SCALE GENOMIC DNA]</scope>
    <source>
        <strain evidence="2">CBS 10300</strain>
    </source>
</reference>
<sequence length="872" mass="96982">MVLPSLSLSKKSPKLKASREGRFSPVSDKFNSQSGQMSPALPAIPLVSTSPLSSPWSSTQSSPLTIQTSISSSSATSPSSRSDFSSPSSTSFAARKSPPRSPDIPDSLVFRDLDRYPQIVRHVVTSAIEPTSPSPTSPTPETGPFPKRQSSIKTAKTLLSSSSPMSPRRPLTTGRSTSSTSTTISALVPAFPEVPEESTTVTLESSFYGSNNQSRSSASTVSYHTQSDSLSSDIPSAKSIAEHPKHPSQSSTSSGSSTSSLPLQAVQVRVASFTSLDSTPRRIRISGSPDSKRSAASDSVDNVADDSSDYDSLKERAKGISKTQKLLEKTQSQMKRIHLPELQMPQLKAVSSDTFSHFKSSMTTPSSAKSTAQYNYDLVESLQEELRLVSAELAASIKRELDLEMLLDKYATTNDSDGELTDGSSSCLEEDSEGSDAFRPRLKYNTERFEDLETKLRMEQQEKARLRLEFQHIVDKERQGRRECEEKRKKLEEQLKSKAKSGKKDALLAANIEATESVRSLEVALEEAQRKLYNERMNAQNLEFMLTSIREELQDMSDKSPAELESRARSSIASLNMLQRYQIKASPRGSLNSGSVSPDLSSPESMKARIEELESQRDALKEALRSLKERHALEVKQGSEQAKSLQSQLNRARDLAKAIAARRVVHDKDMASFRQQLDEMKLKLATSQEEKSALETNLKELKEKVAGAKHDDGNEVDIESKTRQGTEDVSNQKLRELTASHDESLARIAELNKRLRRRSSEIKTLSDDFEKERQETRSLVQSLEDRVAKAEEQQRKAQDLVEERSVLLRTLSCNRKKLKEEHDKMTEDLDASTKRLQDFVCEIQKYGESNRDFASRFAESVFQTKDQTAESY</sequence>
<name>A0ACC3TUH6_9ASCO</name>
<gene>
    <name evidence="1" type="ORF">V1517DRAFT_317735</name>
</gene>
<evidence type="ECO:0000313" key="1">
    <source>
        <dbReference type="EMBL" id="KAK9324322.1"/>
    </source>
</evidence>
<organism evidence="1 2">
    <name type="scientific">Lipomyces orientalis</name>
    <dbReference type="NCBI Taxonomy" id="1233043"/>
    <lineage>
        <taxon>Eukaryota</taxon>
        <taxon>Fungi</taxon>
        <taxon>Dikarya</taxon>
        <taxon>Ascomycota</taxon>
        <taxon>Saccharomycotina</taxon>
        <taxon>Lipomycetes</taxon>
        <taxon>Lipomycetales</taxon>
        <taxon>Lipomycetaceae</taxon>
        <taxon>Lipomyces</taxon>
    </lineage>
</organism>
<protein>
    <submittedName>
        <fullName evidence="1">Uncharacterized protein</fullName>
    </submittedName>
</protein>
<proteinExistence type="predicted"/>
<dbReference type="EMBL" id="MU970051">
    <property type="protein sequence ID" value="KAK9324322.1"/>
    <property type="molecule type" value="Genomic_DNA"/>
</dbReference>
<accession>A0ACC3TUH6</accession>
<evidence type="ECO:0000313" key="2">
    <source>
        <dbReference type="Proteomes" id="UP001489719"/>
    </source>
</evidence>